<dbReference type="InParanoid" id="E8R556"/>
<reference evidence="2 3" key="2">
    <citation type="journal article" date="2011" name="Stand. Genomic Sci.">
        <title>Complete genome sequence of Isosphaera pallida type strain (IS1B).</title>
        <authorList>
            <consortium name="US DOE Joint Genome Institute (JGI-PGF)"/>
            <person name="Goker M."/>
            <person name="Cleland D."/>
            <person name="Saunders E."/>
            <person name="Lapidus A."/>
            <person name="Nolan M."/>
            <person name="Lucas S."/>
            <person name="Hammon N."/>
            <person name="Deshpande S."/>
            <person name="Cheng J.F."/>
            <person name="Tapia R."/>
            <person name="Han C."/>
            <person name="Goodwin L."/>
            <person name="Pitluck S."/>
            <person name="Liolios K."/>
            <person name="Pagani I."/>
            <person name="Ivanova N."/>
            <person name="Mavromatis K."/>
            <person name="Pati A."/>
            <person name="Chen A."/>
            <person name="Palaniappan K."/>
            <person name="Land M."/>
            <person name="Hauser L."/>
            <person name="Chang Y.J."/>
            <person name="Jeffries C.D."/>
            <person name="Detter J.C."/>
            <person name="Beck B."/>
            <person name="Woyke T."/>
            <person name="Bristow J."/>
            <person name="Eisen J.A."/>
            <person name="Markowitz V."/>
            <person name="Hugenholtz P."/>
            <person name="Kyrpides N.C."/>
            <person name="Klenk H.P."/>
        </authorList>
    </citation>
    <scope>NUCLEOTIDE SEQUENCE [LARGE SCALE GENOMIC DNA]</scope>
    <source>
        <strain evidence="3">ATCC 43644 / DSM 9630 / IS1B</strain>
    </source>
</reference>
<evidence type="ECO:0000313" key="3">
    <source>
        <dbReference type="Proteomes" id="UP000008631"/>
    </source>
</evidence>
<proteinExistence type="predicted"/>
<dbReference type="Proteomes" id="UP000008631">
    <property type="component" value="Chromosome"/>
</dbReference>
<keyword evidence="2" id="KW-0472">Membrane</keyword>
<dbReference type="AlphaFoldDB" id="E8R556"/>
<keyword evidence="3" id="KW-1185">Reference proteome</keyword>
<dbReference type="OrthoDB" id="273334at2"/>
<dbReference type="InterPro" id="IPR019613">
    <property type="entry name" value="DUF4198"/>
</dbReference>
<dbReference type="RefSeq" id="WP_013566097.1">
    <property type="nucleotide sequence ID" value="NC_014962.1"/>
</dbReference>
<name>E8R556_ISOPI</name>
<keyword evidence="1" id="KW-0732">Signal</keyword>
<evidence type="ECO:0000256" key="1">
    <source>
        <dbReference type="SAM" id="SignalP"/>
    </source>
</evidence>
<dbReference type="KEGG" id="ipa:Isop_3247"/>
<feature type="signal peptide" evidence="1">
    <location>
        <begin position="1"/>
        <end position="27"/>
    </location>
</feature>
<keyword evidence="2" id="KW-0812">Transmembrane</keyword>
<feature type="chain" id="PRO_5003226450" evidence="1">
    <location>
        <begin position="28"/>
        <end position="274"/>
    </location>
</feature>
<reference key="1">
    <citation type="submission" date="2010-11" db="EMBL/GenBank/DDBJ databases">
        <title>The complete sequence of chromosome of Isophaera pallida ATCC 43644.</title>
        <authorList>
            <consortium name="US DOE Joint Genome Institute (JGI-PGF)"/>
            <person name="Lucas S."/>
            <person name="Copeland A."/>
            <person name="Lapidus A."/>
            <person name="Bruce D."/>
            <person name="Goodwin L."/>
            <person name="Pitluck S."/>
            <person name="Kyrpides N."/>
            <person name="Mavromatis K."/>
            <person name="Pagani I."/>
            <person name="Ivanova N."/>
            <person name="Saunders E."/>
            <person name="Brettin T."/>
            <person name="Detter J.C."/>
            <person name="Han C."/>
            <person name="Tapia R."/>
            <person name="Land M."/>
            <person name="Hauser L."/>
            <person name="Markowitz V."/>
            <person name="Cheng J.-F."/>
            <person name="Hugenholtz P."/>
            <person name="Woyke T."/>
            <person name="Wu D."/>
            <person name="Eisen J.A."/>
        </authorList>
    </citation>
    <scope>NUCLEOTIDE SEQUENCE</scope>
    <source>
        <strain>ATCC 43644</strain>
    </source>
</reference>
<dbReference type="HOGENOM" id="CLU_089873_0_0_0"/>
<gene>
    <name evidence="2" type="ordered locus">Isop_3247</name>
</gene>
<sequence>MGNVTRWIKQLVVLVAATGLIGPAATAHTLSVIVTKPYGPTGGKTTVYLCWGHRLPVDELVDGSTLTSYEIVSPSGTVTKLTPDSGRTLQAFEFSLTESGVYQVSVVRTPTVVTMWKDGRGGRGHHIGPKSEVTLPEGGEFTASLRSRQFAKALAVAGDAQGPAPGPLGLPIELVVVSDLSSLQTGSTIKVQALFNGQPLADASITAASAQLNPDGRPELTIKTNAQGIAEFTPAHAGTWILGVGQRLPAPADLQSQFDQESYGATLSLGIRED</sequence>
<dbReference type="Pfam" id="PF10670">
    <property type="entry name" value="DUF4198"/>
    <property type="match status" value="1"/>
</dbReference>
<dbReference type="EMBL" id="CP002353">
    <property type="protein sequence ID" value="ADV63809.1"/>
    <property type="molecule type" value="Genomic_DNA"/>
</dbReference>
<organism evidence="2 3">
    <name type="scientific">Isosphaera pallida (strain ATCC 43644 / DSM 9630 / IS1B)</name>
    <dbReference type="NCBI Taxonomy" id="575540"/>
    <lineage>
        <taxon>Bacteria</taxon>
        <taxon>Pseudomonadati</taxon>
        <taxon>Planctomycetota</taxon>
        <taxon>Planctomycetia</taxon>
        <taxon>Isosphaerales</taxon>
        <taxon>Isosphaeraceae</taxon>
        <taxon>Isosphaera</taxon>
    </lineage>
</organism>
<dbReference type="eggNOG" id="COG5266">
    <property type="taxonomic scope" value="Bacteria"/>
</dbReference>
<protein>
    <submittedName>
        <fullName evidence="2">Nickel transport complex, NikM subunit, transmembrane</fullName>
    </submittedName>
</protein>
<accession>E8R556</accession>
<evidence type="ECO:0000313" key="2">
    <source>
        <dbReference type="EMBL" id="ADV63809.1"/>
    </source>
</evidence>